<keyword evidence="3" id="KW-1185">Reference proteome</keyword>
<comment type="caution">
    <text evidence="2">The sequence shown here is derived from an EMBL/GenBank/DDBJ whole genome shotgun (WGS) entry which is preliminary data.</text>
</comment>
<evidence type="ECO:0000259" key="1">
    <source>
        <dbReference type="Pfam" id="PF19190"/>
    </source>
</evidence>
<evidence type="ECO:0000313" key="3">
    <source>
        <dbReference type="Proteomes" id="UP001172778"/>
    </source>
</evidence>
<organism evidence="2 3">
    <name type="scientific">Parachitinimonas caeni</name>
    <dbReference type="NCBI Taxonomy" id="3031301"/>
    <lineage>
        <taxon>Bacteria</taxon>
        <taxon>Pseudomonadati</taxon>
        <taxon>Pseudomonadota</taxon>
        <taxon>Betaproteobacteria</taxon>
        <taxon>Neisseriales</taxon>
        <taxon>Chitinibacteraceae</taxon>
        <taxon>Parachitinimonas</taxon>
    </lineage>
</organism>
<name>A0ABT7E0T7_9NEIS</name>
<dbReference type="InterPro" id="IPR024361">
    <property type="entry name" value="BACON"/>
</dbReference>
<reference evidence="2" key="1">
    <citation type="submission" date="2023-03" db="EMBL/GenBank/DDBJ databases">
        <title>Chitinimonas shenzhenensis gen. nov., sp. nov., a novel member of family Burkholderiaceae isolated from activated sludge collected in Shen Zhen, China.</title>
        <authorList>
            <person name="Wang X."/>
        </authorList>
    </citation>
    <scope>NUCLEOTIDE SEQUENCE</scope>
    <source>
        <strain evidence="2">DQS-5</strain>
    </source>
</reference>
<feature type="domain" description="BACON" evidence="1">
    <location>
        <begin position="97"/>
        <end position="144"/>
    </location>
</feature>
<gene>
    <name evidence="2" type="ORF">PZA18_17930</name>
</gene>
<dbReference type="SUPFAM" id="SSF75011">
    <property type="entry name" value="3-carboxy-cis,cis-mucoante lactonizing enzyme"/>
    <property type="match status" value="1"/>
</dbReference>
<dbReference type="Gene3D" id="2.130.10.10">
    <property type="entry name" value="YVTN repeat-like/Quinoprotein amine dehydrogenase"/>
    <property type="match status" value="2"/>
</dbReference>
<dbReference type="Proteomes" id="UP001172778">
    <property type="component" value="Unassembled WGS sequence"/>
</dbReference>
<accession>A0ABT7E0T7</accession>
<evidence type="ECO:0000313" key="2">
    <source>
        <dbReference type="EMBL" id="MDK2125928.1"/>
    </source>
</evidence>
<dbReference type="EMBL" id="JARRAF010000027">
    <property type="protein sequence ID" value="MDK2125928.1"/>
    <property type="molecule type" value="Genomic_DNA"/>
</dbReference>
<sequence>MPPWLSVSPAKGRLDAQGSELTFTVDPGILGFGMNETPVMLTANMGGETVSSPIVVVTRVDKHLLLPSAWAIGLSSTPHFARLSQRLKVLDSFGVAASWQARSDAGWLRVTPSGSTGSGSELVVEANPDTLPSGQISYANVTILPDDARINPVQVKVALWKGGDAPETSRWMIPYSRIVADPLRPVVYVHNGGQAIDVYNAYTTHKVATIIEPGMIAGAMAVSPDGGTLYVYDGAASQVVTFDLQTQQKISSWPMRKLNDGPESLLVTRLNGVDLLLNSYGGVTRGEVFVGAPGLRGFVVASANGQRIFARRSSGEMVSVKLDYTHLFGGVLEVTGPPSEPFTAAAGSDIAVAADDSSIYTAGSGTGYCARLDPASLMPTDHFSVQQGVANNVEVTTDGRVVCGIRSIDLTADLWVHSATGAVIKHRRLAGAGTALRGRSLVLTPDGNVAVALTDDSAINFTGIGH</sequence>
<dbReference type="Pfam" id="PF19190">
    <property type="entry name" value="BACON_2"/>
    <property type="match status" value="1"/>
</dbReference>
<proteinExistence type="predicted"/>
<dbReference type="InterPro" id="IPR015943">
    <property type="entry name" value="WD40/YVTN_repeat-like_dom_sf"/>
</dbReference>
<protein>
    <recommendedName>
        <fullName evidence="1">BACON domain-containing protein</fullName>
    </recommendedName>
</protein>